<reference evidence="8 10" key="2">
    <citation type="submission" date="2019-08" db="EMBL/GenBank/DDBJ databases">
        <title>Bacillus genomes from the desert of Cuatro Cienegas, Coahuila.</title>
        <authorList>
            <person name="Olmedo-Alvarez G."/>
        </authorList>
    </citation>
    <scope>NUCLEOTIDE SEQUENCE [LARGE SCALE GENOMIC DNA]</scope>
    <source>
        <strain evidence="8 10">CH88_3T</strain>
    </source>
</reference>
<evidence type="ECO:0000256" key="4">
    <source>
        <dbReference type="ARBA" id="ARBA00023157"/>
    </source>
</evidence>
<name>A0A1Y0CNN1_9BACI</name>
<evidence type="ECO:0000313" key="10">
    <source>
        <dbReference type="Proteomes" id="UP000323393"/>
    </source>
</evidence>
<dbReference type="SUPFAM" id="SSF52833">
    <property type="entry name" value="Thioredoxin-like"/>
    <property type="match status" value="1"/>
</dbReference>
<evidence type="ECO:0000256" key="5">
    <source>
        <dbReference type="ARBA" id="ARBA00023284"/>
    </source>
</evidence>
<reference evidence="7 9" key="1">
    <citation type="submission" date="2017-04" db="EMBL/GenBank/DDBJ databases">
        <title>Complete Genome Sequence of the Bacillus horikoshii 20a strain from Cuatro Cienegas, Coahuila, Mexico.</title>
        <authorList>
            <person name="Zarza E."/>
            <person name="Alcaraz L.D."/>
            <person name="Aguilar-Salinas B."/>
            <person name="Islas A."/>
            <person name="Olmedo-Alvarez G."/>
        </authorList>
    </citation>
    <scope>NUCLEOTIDE SEQUENCE [LARGE SCALE GENOMIC DNA]</scope>
    <source>
        <strain evidence="7 9">20a</strain>
    </source>
</reference>
<accession>A0A1Y0CNN1</accession>
<sequence>MNKKKRLLMRTSILLLLLVAIGYTMYTNFFQSKEIVDVGDEAPNFVLTDLEGNEVMLSDYRGKGVFLNFWGTWCKPCEREMPYMENQYQAFQEQGVEVIAVNIRETNLAVEKFRDRHGLTFPIPMDKRDQVRQAYGILPLPTTILLDENGKIVKKHSGDLTEEEVKEFMEMIKPK</sequence>
<dbReference type="EMBL" id="CP020880">
    <property type="protein sequence ID" value="ART76921.1"/>
    <property type="molecule type" value="Genomic_DNA"/>
</dbReference>
<dbReference type="GO" id="GO:0017004">
    <property type="term" value="P:cytochrome complex assembly"/>
    <property type="evidence" value="ECO:0007669"/>
    <property type="project" value="UniProtKB-KW"/>
</dbReference>
<dbReference type="NCBIfam" id="NF002854">
    <property type="entry name" value="PRK03147.1"/>
    <property type="match status" value="1"/>
</dbReference>
<dbReference type="InterPro" id="IPR013766">
    <property type="entry name" value="Thioredoxin_domain"/>
</dbReference>
<protein>
    <submittedName>
        <fullName evidence="7 8">Thiol-disulfide oxidoreductase</fullName>
    </submittedName>
</protein>
<keyword evidence="3" id="KW-0812">Transmembrane</keyword>
<dbReference type="Proteomes" id="UP000323393">
    <property type="component" value="Unassembled WGS sequence"/>
</dbReference>
<dbReference type="PANTHER" id="PTHR42852">
    <property type="entry name" value="THIOL:DISULFIDE INTERCHANGE PROTEIN DSBE"/>
    <property type="match status" value="1"/>
</dbReference>
<dbReference type="Proteomes" id="UP000195573">
    <property type="component" value="Chromosome"/>
</dbReference>
<dbReference type="KEGG" id="bhk:B4U37_13085"/>
<dbReference type="InterPro" id="IPR000866">
    <property type="entry name" value="AhpC/TSA"/>
</dbReference>
<dbReference type="EMBL" id="VTEU01000009">
    <property type="protein sequence ID" value="TYS55818.1"/>
    <property type="molecule type" value="Genomic_DNA"/>
</dbReference>
<dbReference type="GeneID" id="96739352"/>
<evidence type="ECO:0000313" key="9">
    <source>
        <dbReference type="Proteomes" id="UP000195573"/>
    </source>
</evidence>
<dbReference type="Gene3D" id="3.40.30.10">
    <property type="entry name" value="Glutaredoxin"/>
    <property type="match status" value="1"/>
</dbReference>
<dbReference type="InterPro" id="IPR036249">
    <property type="entry name" value="Thioredoxin-like_sf"/>
</dbReference>
<dbReference type="GO" id="GO:0016491">
    <property type="term" value="F:oxidoreductase activity"/>
    <property type="evidence" value="ECO:0007669"/>
    <property type="project" value="InterPro"/>
</dbReference>
<evidence type="ECO:0000256" key="1">
    <source>
        <dbReference type="ARBA" id="ARBA00004196"/>
    </source>
</evidence>
<keyword evidence="2" id="KW-0201">Cytochrome c-type biogenesis</keyword>
<keyword evidence="9" id="KW-1185">Reference proteome</keyword>
<dbReference type="Pfam" id="PF00578">
    <property type="entry name" value="AhpC-TSA"/>
    <property type="match status" value="1"/>
</dbReference>
<keyword evidence="4" id="KW-1015">Disulfide bond</keyword>
<dbReference type="PROSITE" id="PS51352">
    <property type="entry name" value="THIOREDOXIN_2"/>
    <property type="match status" value="1"/>
</dbReference>
<dbReference type="CDD" id="cd02966">
    <property type="entry name" value="TlpA_like_family"/>
    <property type="match status" value="1"/>
</dbReference>
<keyword evidence="5" id="KW-0676">Redox-active center</keyword>
<proteinExistence type="predicted"/>
<dbReference type="PANTHER" id="PTHR42852:SF6">
    <property type="entry name" value="THIOL:DISULFIDE INTERCHANGE PROTEIN DSBE"/>
    <property type="match status" value="1"/>
</dbReference>
<evidence type="ECO:0000259" key="6">
    <source>
        <dbReference type="PROSITE" id="PS51352"/>
    </source>
</evidence>
<evidence type="ECO:0000313" key="7">
    <source>
        <dbReference type="EMBL" id="ART76921.1"/>
    </source>
</evidence>
<dbReference type="GO" id="GO:0030313">
    <property type="term" value="C:cell envelope"/>
    <property type="evidence" value="ECO:0007669"/>
    <property type="project" value="UniProtKB-SubCell"/>
</dbReference>
<dbReference type="GO" id="GO:0016209">
    <property type="term" value="F:antioxidant activity"/>
    <property type="evidence" value="ECO:0007669"/>
    <property type="project" value="InterPro"/>
</dbReference>
<dbReference type="RefSeq" id="WP_088018594.1">
    <property type="nucleotide sequence ID" value="NZ_CP020880.1"/>
</dbReference>
<dbReference type="InterPro" id="IPR050553">
    <property type="entry name" value="Thioredoxin_ResA/DsbE_sf"/>
</dbReference>
<evidence type="ECO:0000256" key="3">
    <source>
        <dbReference type="ARBA" id="ARBA00022968"/>
    </source>
</evidence>
<evidence type="ECO:0000256" key="2">
    <source>
        <dbReference type="ARBA" id="ARBA00022748"/>
    </source>
</evidence>
<organism evidence="8 10">
    <name type="scientific">Sutcliffiella horikoshii</name>
    <dbReference type="NCBI Taxonomy" id="79883"/>
    <lineage>
        <taxon>Bacteria</taxon>
        <taxon>Bacillati</taxon>
        <taxon>Bacillota</taxon>
        <taxon>Bacilli</taxon>
        <taxon>Bacillales</taxon>
        <taxon>Bacillaceae</taxon>
        <taxon>Sutcliffiella</taxon>
    </lineage>
</organism>
<feature type="domain" description="Thioredoxin" evidence="6">
    <location>
        <begin position="36"/>
        <end position="174"/>
    </location>
</feature>
<dbReference type="AlphaFoldDB" id="A0A1Y0CNN1"/>
<comment type="subcellular location">
    <subcellularLocation>
        <location evidence="1">Cell envelope</location>
    </subcellularLocation>
</comment>
<keyword evidence="3" id="KW-0735">Signal-anchor</keyword>
<evidence type="ECO:0000313" key="8">
    <source>
        <dbReference type="EMBL" id="TYS55818.1"/>
    </source>
</evidence>
<gene>
    <name evidence="8" type="primary">resA</name>
    <name evidence="7" type="ORF">B4U37_13085</name>
    <name evidence="8" type="ORF">FZC74_17280</name>
</gene>